<name>A0A2S1GME1_9CAUD</name>
<organism evidence="2 3">
    <name type="scientific">Erwinia phage Cronus</name>
    <dbReference type="NCBI Taxonomy" id="2163633"/>
    <lineage>
        <taxon>Viruses</taxon>
        <taxon>Duplodnaviria</taxon>
        <taxon>Heunggongvirae</taxon>
        <taxon>Uroviricota</taxon>
        <taxon>Caudoviricetes</taxon>
        <taxon>Pantevenvirales</taxon>
        <taxon>Straboviridae</taxon>
        <taxon>Tevenvirinae</taxon>
        <taxon>Risoevirus</taxon>
        <taxon>Risoevirus cronus</taxon>
        <taxon>Roskildevirus cronus</taxon>
    </lineage>
</organism>
<dbReference type="GeneID" id="65112700"/>
<reference evidence="2" key="1">
    <citation type="submission" date="2018-03" db="EMBL/GenBank/DDBJ databases">
        <title>Phage therapy in agriculture - a green tech approach to combat plant pathogenic bacteria.</title>
        <authorList>
            <person name="Carstens A.B."/>
            <person name="Djurhuus A.M."/>
            <person name="Hansen L.H."/>
        </authorList>
    </citation>
    <scope>NUCLEOTIDE SEQUENCE [LARGE SCALE GENOMIC DNA]</scope>
</reference>
<keyword evidence="1" id="KW-1133">Transmembrane helix</keyword>
<feature type="transmembrane region" description="Helical" evidence="1">
    <location>
        <begin position="16"/>
        <end position="37"/>
    </location>
</feature>
<protein>
    <submittedName>
        <fullName evidence="2">Uncharacterized protein</fullName>
    </submittedName>
</protein>
<dbReference type="EMBL" id="MH059636">
    <property type="protein sequence ID" value="AWD90558.1"/>
    <property type="molecule type" value="Genomic_DNA"/>
</dbReference>
<dbReference type="RefSeq" id="YP_010095066.1">
    <property type="nucleotide sequence ID" value="NC_055743.1"/>
</dbReference>
<keyword evidence="1" id="KW-0472">Membrane</keyword>
<evidence type="ECO:0000313" key="3">
    <source>
        <dbReference type="Proteomes" id="UP000246316"/>
    </source>
</evidence>
<keyword evidence="3" id="KW-1185">Reference proteome</keyword>
<evidence type="ECO:0000313" key="2">
    <source>
        <dbReference type="EMBL" id="AWD90558.1"/>
    </source>
</evidence>
<keyword evidence="1" id="KW-0812">Transmembrane</keyword>
<dbReference type="KEGG" id="vg:65112700"/>
<dbReference type="Proteomes" id="UP000246316">
    <property type="component" value="Segment"/>
</dbReference>
<proteinExistence type="predicted"/>
<feature type="transmembrane region" description="Helical" evidence="1">
    <location>
        <begin position="52"/>
        <end position="80"/>
    </location>
</feature>
<evidence type="ECO:0000256" key="1">
    <source>
        <dbReference type="SAM" id="Phobius"/>
    </source>
</evidence>
<accession>A0A2S1GME1</accession>
<sequence>MVMLNTKWKISKESRVVLSSLIAFAIGILSLFFWWPIANEMINAPQSEKDLLGAAICIFSILPGPGLTGLISGLLFRSLIDRLEKLRFKRNILTNDTLEFVNSLRK</sequence>